<accession>A0A8J4H9J4</accession>
<keyword evidence="1" id="KW-0732">Signal</keyword>
<feature type="signal peptide" evidence="1">
    <location>
        <begin position="1"/>
        <end position="18"/>
    </location>
</feature>
<feature type="chain" id="PRO_5035198923" description="Lipoprotein" evidence="1">
    <location>
        <begin position="19"/>
        <end position="115"/>
    </location>
</feature>
<dbReference type="EMBL" id="DTQM01000116">
    <property type="protein sequence ID" value="HGC42785.1"/>
    <property type="molecule type" value="Genomic_DNA"/>
</dbReference>
<organism evidence="2">
    <name type="scientific">Acidicaldus sp</name>
    <dbReference type="NCBI Taxonomy" id="1872105"/>
    <lineage>
        <taxon>Bacteria</taxon>
        <taxon>Pseudomonadati</taxon>
        <taxon>Pseudomonadota</taxon>
        <taxon>Alphaproteobacteria</taxon>
        <taxon>Acetobacterales</taxon>
        <taxon>Acetobacteraceae</taxon>
        <taxon>Acidicaldus</taxon>
    </lineage>
</organism>
<name>A0A8J4H9J4_9PROT</name>
<gene>
    <name evidence="2" type="ORF">ENY07_06145</name>
</gene>
<dbReference type="AlphaFoldDB" id="A0A8J4H9J4"/>
<sequence>MPPRMLFLLGFLTLAACAVTTPYEIMGEPFASPIGTQEARQAQIRRAATGLGWTITTDDPGHLMAVKDGVTVLVEYTPEGFSLHETNPPADPNIIEKWNAATEALEKSILAQSRA</sequence>
<evidence type="ECO:0000256" key="1">
    <source>
        <dbReference type="SAM" id="SignalP"/>
    </source>
</evidence>
<proteinExistence type="predicted"/>
<evidence type="ECO:0000313" key="2">
    <source>
        <dbReference type="EMBL" id="HGC42785.1"/>
    </source>
</evidence>
<comment type="caution">
    <text evidence="2">The sequence shown here is derived from an EMBL/GenBank/DDBJ whole genome shotgun (WGS) entry which is preliminary data.</text>
</comment>
<dbReference type="PROSITE" id="PS51257">
    <property type="entry name" value="PROKAR_LIPOPROTEIN"/>
    <property type="match status" value="1"/>
</dbReference>
<protein>
    <recommendedName>
        <fullName evidence="3">Lipoprotein</fullName>
    </recommendedName>
</protein>
<evidence type="ECO:0008006" key="3">
    <source>
        <dbReference type="Google" id="ProtNLM"/>
    </source>
</evidence>
<reference evidence="2" key="1">
    <citation type="journal article" date="2020" name="mSystems">
        <title>Genome- and Community-Level Interaction Insights into Carbon Utilization and Element Cycling Functions of Hydrothermarchaeota in Hydrothermal Sediment.</title>
        <authorList>
            <person name="Zhou Z."/>
            <person name="Liu Y."/>
            <person name="Xu W."/>
            <person name="Pan J."/>
            <person name="Luo Z.H."/>
            <person name="Li M."/>
        </authorList>
    </citation>
    <scope>NUCLEOTIDE SEQUENCE</scope>
    <source>
        <strain evidence="2">SpSt-997</strain>
    </source>
</reference>